<gene>
    <name evidence="2" type="ORF">CU103_25070</name>
</gene>
<sequence length="269" mass="28937">MLLSPDNALRMVGTGPRTLVLVHGFGDDMSAFSGLLTTGVADQFRLLLVDLPGFGSRPARDGVLSIAKHGRFLAELIIRACPGSSVGLVGHSVGSMIAVEAIRHLGRGAAGLFSIEGNLTRHDLYFTGKAASHSDPAALKSAFLKELDQLAQGDPTLARYRQAVDGADPRSLWELALDTIRTSEALAPGEPLRALGVSCLYYWNPENTNPETAIWIRERGLANRTIAGASHWPMIDDASRVAAELTAFFNEVYGTPGGRRRPKTRSDDF</sequence>
<dbReference type="InterPro" id="IPR050266">
    <property type="entry name" value="AB_hydrolase_sf"/>
</dbReference>
<dbReference type="PANTHER" id="PTHR43798:SF5">
    <property type="entry name" value="MONOACYLGLYCEROL LIPASE ABHD6"/>
    <property type="match status" value="1"/>
</dbReference>
<evidence type="ECO:0000259" key="1">
    <source>
        <dbReference type="Pfam" id="PF12697"/>
    </source>
</evidence>
<proteinExistence type="predicted"/>
<dbReference type="GO" id="GO:0047372">
    <property type="term" value="F:monoacylglycerol lipase activity"/>
    <property type="evidence" value="ECO:0007669"/>
    <property type="project" value="TreeGrafter"/>
</dbReference>
<dbReference type="GO" id="GO:0016020">
    <property type="term" value="C:membrane"/>
    <property type="evidence" value="ECO:0007669"/>
    <property type="project" value="TreeGrafter"/>
</dbReference>
<name>A0A2P7B2Z8_9HYPH</name>
<dbReference type="EMBL" id="PGGM01000015">
    <property type="protein sequence ID" value="PSH60843.1"/>
    <property type="molecule type" value="Genomic_DNA"/>
</dbReference>
<dbReference type="InterPro" id="IPR029058">
    <property type="entry name" value="AB_hydrolase_fold"/>
</dbReference>
<dbReference type="Proteomes" id="UP000241764">
    <property type="component" value="Unassembled WGS sequence"/>
</dbReference>
<dbReference type="InterPro" id="IPR000073">
    <property type="entry name" value="AB_hydrolase_1"/>
</dbReference>
<dbReference type="GO" id="GO:0046464">
    <property type="term" value="P:acylglycerol catabolic process"/>
    <property type="evidence" value="ECO:0007669"/>
    <property type="project" value="TreeGrafter"/>
</dbReference>
<accession>A0A2P7B2Z8</accession>
<reference evidence="3" key="1">
    <citation type="submission" date="2017-11" db="EMBL/GenBank/DDBJ databases">
        <authorList>
            <person name="Kuznetsova I."/>
            <person name="Sazanova A."/>
            <person name="Chirak E."/>
            <person name="Safronova V."/>
            <person name="Willems A."/>
        </authorList>
    </citation>
    <scope>NUCLEOTIDE SEQUENCE [LARGE SCALE GENOMIC DNA]</scope>
    <source>
        <strain evidence="3">CCBAU 03422</strain>
    </source>
</reference>
<dbReference type="OrthoDB" id="9815441at2"/>
<evidence type="ECO:0000313" key="3">
    <source>
        <dbReference type="Proteomes" id="UP000241764"/>
    </source>
</evidence>
<dbReference type="SUPFAM" id="SSF53474">
    <property type="entry name" value="alpha/beta-Hydrolases"/>
    <property type="match status" value="1"/>
</dbReference>
<dbReference type="PANTHER" id="PTHR43798">
    <property type="entry name" value="MONOACYLGLYCEROL LIPASE"/>
    <property type="match status" value="1"/>
</dbReference>
<protein>
    <recommendedName>
        <fullName evidence="1">AB hydrolase-1 domain-containing protein</fullName>
    </recommendedName>
</protein>
<organism evidence="2 3">
    <name type="scientific">Phyllobacterium sophorae</name>
    <dbReference type="NCBI Taxonomy" id="1520277"/>
    <lineage>
        <taxon>Bacteria</taxon>
        <taxon>Pseudomonadati</taxon>
        <taxon>Pseudomonadota</taxon>
        <taxon>Alphaproteobacteria</taxon>
        <taxon>Hyphomicrobiales</taxon>
        <taxon>Phyllobacteriaceae</taxon>
        <taxon>Phyllobacterium</taxon>
    </lineage>
</organism>
<dbReference type="Gene3D" id="3.40.50.1820">
    <property type="entry name" value="alpha/beta hydrolase"/>
    <property type="match status" value="1"/>
</dbReference>
<dbReference type="Pfam" id="PF12697">
    <property type="entry name" value="Abhydrolase_6"/>
    <property type="match status" value="1"/>
</dbReference>
<keyword evidence="3" id="KW-1185">Reference proteome</keyword>
<feature type="domain" description="AB hydrolase-1" evidence="1">
    <location>
        <begin position="19"/>
        <end position="243"/>
    </location>
</feature>
<comment type="caution">
    <text evidence="2">The sequence shown here is derived from an EMBL/GenBank/DDBJ whole genome shotgun (WGS) entry which is preliminary data.</text>
</comment>
<evidence type="ECO:0000313" key="2">
    <source>
        <dbReference type="EMBL" id="PSH60843.1"/>
    </source>
</evidence>
<dbReference type="AlphaFoldDB" id="A0A2P7B2Z8"/>